<evidence type="ECO:0000313" key="2">
    <source>
        <dbReference type="EMBL" id="PIK35190.1"/>
    </source>
</evidence>
<reference evidence="2 3" key="1">
    <citation type="journal article" date="2017" name="PLoS Biol.">
        <title>The sea cucumber genome provides insights into morphological evolution and visceral regeneration.</title>
        <authorList>
            <person name="Zhang X."/>
            <person name="Sun L."/>
            <person name="Yuan J."/>
            <person name="Sun Y."/>
            <person name="Gao Y."/>
            <person name="Zhang L."/>
            <person name="Li S."/>
            <person name="Dai H."/>
            <person name="Hamel J.F."/>
            <person name="Liu C."/>
            <person name="Yu Y."/>
            <person name="Liu S."/>
            <person name="Lin W."/>
            <person name="Guo K."/>
            <person name="Jin S."/>
            <person name="Xu P."/>
            <person name="Storey K.B."/>
            <person name="Huan P."/>
            <person name="Zhang T."/>
            <person name="Zhou Y."/>
            <person name="Zhang J."/>
            <person name="Lin C."/>
            <person name="Li X."/>
            <person name="Xing L."/>
            <person name="Huo D."/>
            <person name="Sun M."/>
            <person name="Wang L."/>
            <person name="Mercier A."/>
            <person name="Li F."/>
            <person name="Yang H."/>
            <person name="Xiang J."/>
        </authorList>
    </citation>
    <scope>NUCLEOTIDE SEQUENCE [LARGE SCALE GENOMIC DNA]</scope>
    <source>
        <strain evidence="2">Shaxun</strain>
        <tissue evidence="2">Muscle</tissue>
    </source>
</reference>
<dbReference type="EMBL" id="MRZV01001962">
    <property type="protein sequence ID" value="PIK35190.1"/>
    <property type="molecule type" value="Genomic_DNA"/>
</dbReference>
<feature type="compositionally biased region" description="Low complexity" evidence="1">
    <location>
        <begin position="64"/>
        <end position="73"/>
    </location>
</feature>
<accession>A0A2G8JHG8</accession>
<evidence type="ECO:0000313" key="3">
    <source>
        <dbReference type="Proteomes" id="UP000230750"/>
    </source>
</evidence>
<dbReference type="AlphaFoldDB" id="A0A2G8JHG8"/>
<dbReference type="Proteomes" id="UP000230750">
    <property type="component" value="Unassembled WGS sequence"/>
</dbReference>
<feature type="region of interest" description="Disordered" evidence="1">
    <location>
        <begin position="1"/>
        <end position="22"/>
    </location>
</feature>
<sequence length="222" mass="25135">MSDQTSDVVGNNRCSGSISGLLVPPTSVKHYCSFVYELNHTNNYKERTEEETVPGSVPPRRPSRSSNHAPAASILPRQGHQPSLVNREHTARRRPQWPVKEQTRESTSDRQPHRKTNSNKNRSKMSSSQNHKKRRNRKVVPREGLNEAVPAESNPRDQPRDGLAHAPTVVDNIRHTERRKPTSNNFEIPWVSSEKDGAHQGTGADPKARTSSSKEQVERRHR</sequence>
<feature type="compositionally biased region" description="Basic residues" evidence="1">
    <location>
        <begin position="112"/>
        <end position="123"/>
    </location>
</feature>
<keyword evidence="3" id="KW-1185">Reference proteome</keyword>
<feature type="compositionally biased region" description="Basic and acidic residues" evidence="1">
    <location>
        <begin position="101"/>
        <end position="111"/>
    </location>
</feature>
<evidence type="ECO:0000256" key="1">
    <source>
        <dbReference type="SAM" id="MobiDB-lite"/>
    </source>
</evidence>
<feature type="compositionally biased region" description="Polar residues" evidence="1">
    <location>
        <begin position="1"/>
        <end position="18"/>
    </location>
</feature>
<protein>
    <submittedName>
        <fullName evidence="2">Uncharacterized protein</fullName>
    </submittedName>
</protein>
<gene>
    <name evidence="2" type="ORF">BSL78_27982</name>
</gene>
<proteinExistence type="predicted"/>
<feature type="compositionally biased region" description="Basic and acidic residues" evidence="1">
    <location>
        <begin position="154"/>
        <end position="163"/>
    </location>
</feature>
<feature type="region of interest" description="Disordered" evidence="1">
    <location>
        <begin position="45"/>
        <end position="222"/>
    </location>
</feature>
<organism evidence="2 3">
    <name type="scientific">Stichopus japonicus</name>
    <name type="common">Sea cucumber</name>
    <dbReference type="NCBI Taxonomy" id="307972"/>
    <lineage>
        <taxon>Eukaryota</taxon>
        <taxon>Metazoa</taxon>
        <taxon>Echinodermata</taxon>
        <taxon>Eleutherozoa</taxon>
        <taxon>Echinozoa</taxon>
        <taxon>Holothuroidea</taxon>
        <taxon>Aspidochirotacea</taxon>
        <taxon>Aspidochirotida</taxon>
        <taxon>Stichopodidae</taxon>
        <taxon>Apostichopus</taxon>
    </lineage>
</organism>
<comment type="caution">
    <text evidence="2">The sequence shown here is derived from an EMBL/GenBank/DDBJ whole genome shotgun (WGS) entry which is preliminary data.</text>
</comment>
<name>A0A2G8JHG8_STIJA</name>
<feature type="compositionally biased region" description="Basic residues" evidence="1">
    <location>
        <begin position="130"/>
        <end position="139"/>
    </location>
</feature>